<comment type="caution">
    <text evidence="7">The sequence shown here is derived from an EMBL/GenBank/DDBJ whole genome shotgun (WGS) entry which is preliminary data.</text>
</comment>
<dbReference type="Proteomes" id="UP001168528">
    <property type="component" value="Unassembled WGS sequence"/>
</dbReference>
<dbReference type="EMBL" id="JAUKPO010000025">
    <property type="protein sequence ID" value="MDO1450095.1"/>
    <property type="molecule type" value="Genomic_DNA"/>
</dbReference>
<keyword evidence="2 7" id="KW-0255">Endonuclease</keyword>
<dbReference type="InterPro" id="IPR004601">
    <property type="entry name" value="UvdE"/>
</dbReference>
<reference evidence="7" key="1">
    <citation type="submission" date="2023-07" db="EMBL/GenBank/DDBJ databases">
        <title>The genome sequence of Rhodocytophaga aerolata KACC 12507.</title>
        <authorList>
            <person name="Zhang X."/>
        </authorList>
    </citation>
    <scope>NUCLEOTIDE SEQUENCE</scope>
    <source>
        <strain evidence="7">KACC 12507</strain>
    </source>
</reference>
<keyword evidence="3" id="KW-0227">DNA damage</keyword>
<organism evidence="7 8">
    <name type="scientific">Rhodocytophaga aerolata</name>
    <dbReference type="NCBI Taxonomy" id="455078"/>
    <lineage>
        <taxon>Bacteria</taxon>
        <taxon>Pseudomonadati</taxon>
        <taxon>Bacteroidota</taxon>
        <taxon>Cytophagia</taxon>
        <taxon>Cytophagales</taxon>
        <taxon>Rhodocytophagaceae</taxon>
        <taxon>Rhodocytophaga</taxon>
    </lineage>
</organism>
<keyword evidence="5" id="KW-0378">Hydrolase</keyword>
<keyword evidence="8" id="KW-1185">Reference proteome</keyword>
<accession>A0ABT8RDC5</accession>
<evidence type="ECO:0000313" key="8">
    <source>
        <dbReference type="Proteomes" id="UP001168528"/>
    </source>
</evidence>
<sequence length="301" mass="34692">MKLRHIGYACINICLDETTNHTFRLSKLTEEQAMVTIAKNLESLQKILSWNVAQGIKLFRVGSSTIPFASHTLFTLDWETIFKDKLLEIRQYVQENGLRLSMHPGQYTVLNSLNPKVISDSVRELDWQARLISILDPAQGLLVLHVGGAYGDKQAAIRRFEENFHQYLTPLIQQRLTLENDDTTFSVDDVLPLCQKLGIPMIFDLFHHKCFHTGDDWQDGLTEKLELIVDSWKGRVPKLHLSSQKPGTRTSHADLIEQRDFDELQDWMDNVYNEGVYDLMIEAKLKEQAVQALQQRASYSY</sequence>
<keyword evidence="6" id="KW-0234">DNA repair</keyword>
<name>A0ABT8RDC5_9BACT</name>
<protein>
    <submittedName>
        <fullName evidence="7">UV DNA damage repair endonuclease UvsE</fullName>
    </submittedName>
</protein>
<dbReference type="PANTHER" id="PTHR31290:SF5">
    <property type="entry name" value="UV-DAMAGE ENDONUCLEASE"/>
    <property type="match status" value="1"/>
</dbReference>
<evidence type="ECO:0000256" key="4">
    <source>
        <dbReference type="ARBA" id="ARBA00022769"/>
    </source>
</evidence>
<dbReference type="RefSeq" id="WP_302040898.1">
    <property type="nucleotide sequence ID" value="NZ_JAUKPO010000025.1"/>
</dbReference>
<dbReference type="InterPro" id="IPR036237">
    <property type="entry name" value="Xyl_isomerase-like_sf"/>
</dbReference>
<evidence type="ECO:0000256" key="1">
    <source>
        <dbReference type="ARBA" id="ARBA00022722"/>
    </source>
</evidence>
<keyword evidence="4" id="KW-0228">DNA excision</keyword>
<evidence type="ECO:0000313" key="7">
    <source>
        <dbReference type="EMBL" id="MDO1450095.1"/>
    </source>
</evidence>
<evidence type="ECO:0000256" key="3">
    <source>
        <dbReference type="ARBA" id="ARBA00022763"/>
    </source>
</evidence>
<dbReference type="SUPFAM" id="SSF51658">
    <property type="entry name" value="Xylose isomerase-like"/>
    <property type="match status" value="1"/>
</dbReference>
<evidence type="ECO:0000256" key="6">
    <source>
        <dbReference type="ARBA" id="ARBA00023204"/>
    </source>
</evidence>
<evidence type="ECO:0000256" key="2">
    <source>
        <dbReference type="ARBA" id="ARBA00022759"/>
    </source>
</evidence>
<dbReference type="GO" id="GO:0004519">
    <property type="term" value="F:endonuclease activity"/>
    <property type="evidence" value="ECO:0007669"/>
    <property type="project" value="UniProtKB-KW"/>
</dbReference>
<dbReference type="NCBIfam" id="TIGR00629">
    <property type="entry name" value="uvde"/>
    <property type="match status" value="1"/>
</dbReference>
<gene>
    <name evidence="7" type="primary">uvsE</name>
    <name evidence="7" type="ORF">Q0590_27690</name>
</gene>
<keyword evidence="1" id="KW-0540">Nuclease</keyword>
<proteinExistence type="predicted"/>
<evidence type="ECO:0000256" key="5">
    <source>
        <dbReference type="ARBA" id="ARBA00022801"/>
    </source>
</evidence>
<dbReference type="Pfam" id="PF03851">
    <property type="entry name" value="UvdE"/>
    <property type="match status" value="1"/>
</dbReference>
<dbReference type="PANTHER" id="PTHR31290">
    <property type="entry name" value="UV-DAMAGE ENDONUCLEASE"/>
    <property type="match status" value="1"/>
</dbReference>
<dbReference type="Gene3D" id="3.20.20.150">
    <property type="entry name" value="Divalent-metal-dependent TIM barrel enzymes"/>
    <property type="match status" value="1"/>
</dbReference>